<evidence type="ECO:0000256" key="5">
    <source>
        <dbReference type="ARBA" id="ARBA00023242"/>
    </source>
</evidence>
<dbReference type="InterPro" id="IPR001138">
    <property type="entry name" value="Zn2Cys6_DnaBD"/>
</dbReference>
<dbReference type="SUPFAM" id="SSF57701">
    <property type="entry name" value="Zn2/Cys6 DNA-binding domain"/>
    <property type="match status" value="1"/>
</dbReference>
<dbReference type="AlphaFoldDB" id="A0AAN6MY84"/>
<sequence length="462" mass="52039">MDTPAVAPSISASRQKNCNSCVQGKRRCDRRTPVCSRCAAKQIPCTYSKTTKIASQPDATPCPEALSFSFGSPADSLFTPNLSFDMTCLDNLDFAATPAPQSVMNRDAPDGGDIPMGSFNFNNLMGINSPPSPSPDQWLIPTANHEVAASTESERPSTPADEEIARTYAKMSSFCDHIEPWHLYDPKTPLHYITNRVKGFTKDMARRNATPFLHRYLYREHTPQCILSCFATSVLYANRTKENTAMVMRALHGAVRELIDGEAGRIVAITAVERLARAQALFLYQITRLFDGDVTLRAQAEKDMPLLLTWLGELCKIRENLGDLAQLEDGGDGVRKQPPKEWERWIFAESVRRTIVIAHSVITLYDLMRDPQSQACPGVWAYVHRWTLARSLWEANSSFEFQRMWRESPQFIISNYSFEKFLEHGRAEDVDEFAEILLSVYLGVDEPREFFSARASQNLATC</sequence>
<evidence type="ECO:0000313" key="8">
    <source>
        <dbReference type="Proteomes" id="UP001303473"/>
    </source>
</evidence>
<protein>
    <recommendedName>
        <fullName evidence="6">Zn(2)-C6 fungal-type domain-containing protein</fullName>
    </recommendedName>
</protein>
<keyword evidence="5" id="KW-0539">Nucleus</keyword>
<dbReference type="PANTHER" id="PTHR47660">
    <property type="entry name" value="TRANSCRIPTION FACTOR WITH C2H2 AND ZN(2)-CYS(6) DNA BINDING DOMAIN (EUROFUNG)-RELATED-RELATED"/>
    <property type="match status" value="1"/>
</dbReference>
<evidence type="ECO:0000256" key="3">
    <source>
        <dbReference type="ARBA" id="ARBA00023015"/>
    </source>
</evidence>
<evidence type="ECO:0000256" key="4">
    <source>
        <dbReference type="ARBA" id="ARBA00023163"/>
    </source>
</evidence>
<dbReference type="PROSITE" id="PS50048">
    <property type="entry name" value="ZN2_CY6_FUNGAL_2"/>
    <property type="match status" value="1"/>
</dbReference>
<keyword evidence="8" id="KW-1185">Reference proteome</keyword>
<gene>
    <name evidence="7" type="ORF">QBC46DRAFT_274519</name>
</gene>
<dbReference type="Proteomes" id="UP001303473">
    <property type="component" value="Unassembled WGS sequence"/>
</dbReference>
<dbReference type="EMBL" id="MU854031">
    <property type="protein sequence ID" value="KAK3934077.1"/>
    <property type="molecule type" value="Genomic_DNA"/>
</dbReference>
<dbReference type="Pfam" id="PF00172">
    <property type="entry name" value="Zn_clus"/>
    <property type="match status" value="1"/>
</dbReference>
<keyword evidence="3" id="KW-0805">Transcription regulation</keyword>
<keyword evidence="1" id="KW-0479">Metal-binding</keyword>
<feature type="domain" description="Zn(2)-C6 fungal-type" evidence="6">
    <location>
        <begin position="17"/>
        <end position="47"/>
    </location>
</feature>
<dbReference type="CDD" id="cd00067">
    <property type="entry name" value="GAL4"/>
    <property type="match status" value="1"/>
</dbReference>
<dbReference type="InterPro" id="IPR036864">
    <property type="entry name" value="Zn2-C6_fun-type_DNA-bd_sf"/>
</dbReference>
<comment type="caution">
    <text evidence="7">The sequence shown here is derived from an EMBL/GenBank/DDBJ whole genome shotgun (WGS) entry which is preliminary data.</text>
</comment>
<evidence type="ECO:0000256" key="1">
    <source>
        <dbReference type="ARBA" id="ARBA00022723"/>
    </source>
</evidence>
<evidence type="ECO:0000259" key="6">
    <source>
        <dbReference type="PROSITE" id="PS50048"/>
    </source>
</evidence>
<name>A0AAN6MY84_9PEZI</name>
<reference evidence="8" key="1">
    <citation type="journal article" date="2023" name="Mol. Phylogenet. Evol.">
        <title>Genome-scale phylogeny and comparative genomics of the fungal order Sordariales.</title>
        <authorList>
            <person name="Hensen N."/>
            <person name="Bonometti L."/>
            <person name="Westerberg I."/>
            <person name="Brannstrom I.O."/>
            <person name="Guillou S."/>
            <person name="Cros-Aarteil S."/>
            <person name="Calhoun S."/>
            <person name="Haridas S."/>
            <person name="Kuo A."/>
            <person name="Mondo S."/>
            <person name="Pangilinan J."/>
            <person name="Riley R."/>
            <person name="LaButti K."/>
            <person name="Andreopoulos B."/>
            <person name="Lipzen A."/>
            <person name="Chen C."/>
            <person name="Yan M."/>
            <person name="Daum C."/>
            <person name="Ng V."/>
            <person name="Clum A."/>
            <person name="Steindorff A."/>
            <person name="Ohm R.A."/>
            <person name="Martin F."/>
            <person name="Silar P."/>
            <person name="Natvig D.O."/>
            <person name="Lalanne C."/>
            <person name="Gautier V."/>
            <person name="Ament-Velasquez S.L."/>
            <person name="Kruys A."/>
            <person name="Hutchinson M.I."/>
            <person name="Powell A.J."/>
            <person name="Barry K."/>
            <person name="Miller A.N."/>
            <person name="Grigoriev I.V."/>
            <person name="Debuchy R."/>
            <person name="Gladieux P."/>
            <person name="Hiltunen Thoren M."/>
            <person name="Johannesson H."/>
        </authorList>
    </citation>
    <scope>NUCLEOTIDE SEQUENCE [LARGE SCALE GENOMIC DNA]</scope>
    <source>
        <strain evidence="8">CBS 340.73</strain>
    </source>
</reference>
<keyword evidence="2" id="KW-0862">Zinc</keyword>
<dbReference type="GO" id="GO:0008270">
    <property type="term" value="F:zinc ion binding"/>
    <property type="evidence" value="ECO:0007669"/>
    <property type="project" value="InterPro"/>
</dbReference>
<proteinExistence type="predicted"/>
<evidence type="ECO:0000256" key="2">
    <source>
        <dbReference type="ARBA" id="ARBA00022833"/>
    </source>
</evidence>
<accession>A0AAN6MY84</accession>
<dbReference type="PANTHER" id="PTHR47660:SF3">
    <property type="entry name" value="FINGER DOMAIN PROTEIN, PUTATIVE (AFU_ORTHOLOGUE AFUA_4G03310)-RELATED"/>
    <property type="match status" value="1"/>
</dbReference>
<evidence type="ECO:0000313" key="7">
    <source>
        <dbReference type="EMBL" id="KAK3934077.1"/>
    </source>
</evidence>
<keyword evidence="4" id="KW-0804">Transcription</keyword>
<dbReference type="Gene3D" id="4.10.240.10">
    <property type="entry name" value="Zn(2)-C6 fungal-type DNA-binding domain"/>
    <property type="match status" value="1"/>
</dbReference>
<organism evidence="7 8">
    <name type="scientific">Diplogelasinospora grovesii</name>
    <dbReference type="NCBI Taxonomy" id="303347"/>
    <lineage>
        <taxon>Eukaryota</taxon>
        <taxon>Fungi</taxon>
        <taxon>Dikarya</taxon>
        <taxon>Ascomycota</taxon>
        <taxon>Pezizomycotina</taxon>
        <taxon>Sordariomycetes</taxon>
        <taxon>Sordariomycetidae</taxon>
        <taxon>Sordariales</taxon>
        <taxon>Diplogelasinosporaceae</taxon>
        <taxon>Diplogelasinospora</taxon>
    </lineage>
</organism>
<dbReference type="GO" id="GO:0000981">
    <property type="term" value="F:DNA-binding transcription factor activity, RNA polymerase II-specific"/>
    <property type="evidence" value="ECO:0007669"/>
    <property type="project" value="InterPro"/>
</dbReference>